<proteinExistence type="predicted"/>
<feature type="domain" description="Ferrous iron transporter FeoA-like" evidence="2">
    <location>
        <begin position="80"/>
        <end position="149"/>
    </location>
</feature>
<dbReference type="SUPFAM" id="SSF50037">
    <property type="entry name" value="C-terminal domain of transcriptional repressors"/>
    <property type="match status" value="1"/>
</dbReference>
<dbReference type="EMBL" id="CP069362">
    <property type="protein sequence ID" value="WGS65056.1"/>
    <property type="molecule type" value="Genomic_DNA"/>
</dbReference>
<dbReference type="PANTHER" id="PTHR43151">
    <property type="entry name" value="FEOA FAMILY PROTEIN"/>
    <property type="match status" value="1"/>
</dbReference>
<keyword evidence="1" id="KW-0408">Iron</keyword>
<dbReference type="Proteomes" id="UP001232493">
    <property type="component" value="Chromosome"/>
</dbReference>
<keyword evidence="4" id="KW-1185">Reference proteome</keyword>
<dbReference type="PANTHER" id="PTHR43151:SF1">
    <property type="entry name" value="SSR2333 PROTEIN"/>
    <property type="match status" value="1"/>
</dbReference>
<dbReference type="SMART" id="SM00899">
    <property type="entry name" value="FeoA"/>
    <property type="match status" value="2"/>
</dbReference>
<dbReference type="Gene3D" id="2.30.30.90">
    <property type="match status" value="2"/>
</dbReference>
<dbReference type="InterPro" id="IPR008988">
    <property type="entry name" value="Transcriptional_repressor_C"/>
</dbReference>
<evidence type="ECO:0000313" key="3">
    <source>
        <dbReference type="EMBL" id="WGS65056.1"/>
    </source>
</evidence>
<gene>
    <name evidence="3" type="ORF">JRV97_00440</name>
</gene>
<sequence>MIIPLSSLKIGMDGTIIRLEFEESIKERFIAMGIIPGKKITYVHESPFGDPMVFKIDDNKIMIRRNEAEKIFIDVTEEIFSLDETTSGTYEIFLIKGGVFFRKELENLNIKCGSKINVLNNHFGKVIVNINGKQLIFGKGRSKKILVKKIG</sequence>
<dbReference type="RefSeq" id="WP_280999169.1">
    <property type="nucleotide sequence ID" value="NZ_CP069362.1"/>
</dbReference>
<name>A0ABY8PR12_9BACT</name>
<evidence type="ECO:0000313" key="4">
    <source>
        <dbReference type="Proteomes" id="UP001232493"/>
    </source>
</evidence>
<dbReference type="InterPro" id="IPR038157">
    <property type="entry name" value="FeoA_core_dom"/>
</dbReference>
<reference evidence="3 4" key="1">
    <citation type="submission" date="2021-02" db="EMBL/GenBank/DDBJ databases">
        <title>Characterization of Marinitoga sp. nov. str. BP5-C20A.</title>
        <authorList>
            <person name="Erauso G."/>
            <person name="Postec A."/>
        </authorList>
    </citation>
    <scope>NUCLEOTIDE SEQUENCE [LARGE SCALE GENOMIC DNA]</scope>
    <source>
        <strain evidence="3 4">BP5-C20A</strain>
    </source>
</reference>
<feature type="domain" description="Ferrous iron transporter FeoA-like" evidence="2">
    <location>
        <begin position="3"/>
        <end position="75"/>
    </location>
</feature>
<protein>
    <submittedName>
        <fullName evidence="3">Ferrous iron transport protein A</fullName>
    </submittedName>
</protein>
<evidence type="ECO:0000259" key="2">
    <source>
        <dbReference type="SMART" id="SM00899"/>
    </source>
</evidence>
<evidence type="ECO:0000256" key="1">
    <source>
        <dbReference type="ARBA" id="ARBA00023004"/>
    </source>
</evidence>
<dbReference type="InterPro" id="IPR053184">
    <property type="entry name" value="FeoA-like"/>
</dbReference>
<dbReference type="Pfam" id="PF04023">
    <property type="entry name" value="FeoA"/>
    <property type="match status" value="2"/>
</dbReference>
<organism evidence="3 4">
    <name type="scientific">Marinitoga aeolica</name>
    <dbReference type="NCBI Taxonomy" id="2809031"/>
    <lineage>
        <taxon>Bacteria</taxon>
        <taxon>Thermotogati</taxon>
        <taxon>Thermotogota</taxon>
        <taxon>Thermotogae</taxon>
        <taxon>Petrotogales</taxon>
        <taxon>Petrotogaceae</taxon>
        <taxon>Marinitoga</taxon>
    </lineage>
</organism>
<accession>A0ABY8PR12</accession>
<dbReference type="InterPro" id="IPR007167">
    <property type="entry name" value="Fe-transptr_FeoA-like"/>
</dbReference>